<comment type="caution">
    <text evidence="3">The sequence shown here is derived from an EMBL/GenBank/DDBJ whole genome shotgun (WGS) entry which is preliminary data.</text>
</comment>
<dbReference type="Pfam" id="PF16026">
    <property type="entry name" value="MIEAP"/>
    <property type="match status" value="1"/>
</dbReference>
<keyword evidence="4" id="KW-1185">Reference proteome</keyword>
<reference evidence="3 4" key="1">
    <citation type="submission" date="2024-11" db="EMBL/GenBank/DDBJ databases">
        <title>Chromosome-level genome assembly of the freshwater bivalve Anodonta woodiana.</title>
        <authorList>
            <person name="Chen X."/>
        </authorList>
    </citation>
    <scope>NUCLEOTIDE SEQUENCE [LARGE SCALE GENOMIC DNA]</scope>
    <source>
        <strain evidence="3">MN2024</strain>
        <tissue evidence="3">Gills</tissue>
    </source>
</reference>
<dbReference type="InterPro" id="IPR031981">
    <property type="entry name" value="MIEAP_C"/>
</dbReference>
<protein>
    <recommendedName>
        <fullName evidence="2">Mitochondria-eating protein C-terminal domain-containing protein</fullName>
    </recommendedName>
</protein>
<dbReference type="AlphaFoldDB" id="A0ABD3WXY2"/>
<dbReference type="Proteomes" id="UP001634394">
    <property type="component" value="Unassembled WGS sequence"/>
</dbReference>
<sequence length="544" mass="62085">MEETGAILKDVSARKYNNLHYDRLRKARKELTWALSEVRVKKSDVNSIEELLNIIWSFFEDTSNKSTRLRLHIQVEHAMQAYESLKEDLNRYKEKQATKVLKGPTNSPTKKTTVFSMPGLSWESARNEPNRFAGTYKFSQDHVGNTKRESNNTVVKRTVEVATRNSDDIYVRLNGGEENMSKEISQGHERKTAEVKREKHVNFSDTLYVSSILSTHLPSLRNENRSKYTNDFQSGTYHRIDKNKQNDHADVTETKNAKETSTATRDGTLLSSLGDSNKNNQVSSDKGTTVISGSKLIAQNKEPMTVALEDLSAERLPDSVDESDVHDDKVKRLSIIRPEVANLKKEFSQLYQRQWMDAFVELSEKVPSEEEIISTLLNIVMYAYQYCEKTATRQMKNLEAAFKREILFPNDSKVITQVNYEKANSLDSLSNALVTLRNLRQEVAHTSLPALIPMVVGHIEKTNVSPVNQGSRLYQYIEKCVELTWLMCIQDAPMFLYICEPGTAHQDKFRSYTRSGPIVKYCVWPCLYLHAGGSLLDEGIAQMQ</sequence>
<proteinExistence type="predicted"/>
<accession>A0ABD3WXY2</accession>
<feature type="domain" description="Mitochondria-eating protein C-terminal" evidence="2">
    <location>
        <begin position="341"/>
        <end position="536"/>
    </location>
</feature>
<feature type="compositionally biased region" description="Basic and acidic residues" evidence="1">
    <location>
        <begin position="238"/>
        <end position="258"/>
    </location>
</feature>
<evidence type="ECO:0000313" key="4">
    <source>
        <dbReference type="Proteomes" id="UP001634394"/>
    </source>
</evidence>
<feature type="region of interest" description="Disordered" evidence="1">
    <location>
        <begin position="224"/>
        <end position="287"/>
    </location>
</feature>
<dbReference type="EMBL" id="JBJQND010000004">
    <property type="protein sequence ID" value="KAL3878829.1"/>
    <property type="molecule type" value="Genomic_DNA"/>
</dbReference>
<name>A0ABD3WXY2_SINWO</name>
<organism evidence="3 4">
    <name type="scientific">Sinanodonta woodiana</name>
    <name type="common">Chinese pond mussel</name>
    <name type="synonym">Anodonta woodiana</name>
    <dbReference type="NCBI Taxonomy" id="1069815"/>
    <lineage>
        <taxon>Eukaryota</taxon>
        <taxon>Metazoa</taxon>
        <taxon>Spiralia</taxon>
        <taxon>Lophotrochozoa</taxon>
        <taxon>Mollusca</taxon>
        <taxon>Bivalvia</taxon>
        <taxon>Autobranchia</taxon>
        <taxon>Heteroconchia</taxon>
        <taxon>Palaeoheterodonta</taxon>
        <taxon>Unionida</taxon>
        <taxon>Unionoidea</taxon>
        <taxon>Unionidae</taxon>
        <taxon>Unioninae</taxon>
        <taxon>Sinanodonta</taxon>
    </lineage>
</organism>
<evidence type="ECO:0000256" key="1">
    <source>
        <dbReference type="SAM" id="MobiDB-lite"/>
    </source>
</evidence>
<evidence type="ECO:0000313" key="3">
    <source>
        <dbReference type="EMBL" id="KAL3878829.1"/>
    </source>
</evidence>
<feature type="compositionally biased region" description="Polar residues" evidence="1">
    <location>
        <begin position="259"/>
        <end position="287"/>
    </location>
</feature>
<gene>
    <name evidence="3" type="ORF">ACJMK2_031157</name>
</gene>
<evidence type="ECO:0000259" key="2">
    <source>
        <dbReference type="Pfam" id="PF16026"/>
    </source>
</evidence>